<sequence length="247" mass="28570">MGLRKLGGSVKKVFCGPKNKKRWEEEQNKINQELQDALYDQSKILQSFKVTLEDSVSTRRDKEIDQLQNFKRTDEVMNNLKLDIEDERNKNTDLRNDINENDKKIAQLQESVAKNVSHLVAQENTMREGKETVNDLRNEFKDAQTNIIELKQSACNMLLRLSSTEKEVKHLKLLEKDCSDLTLEVQDLVKYKPHLPCPDSLMTYFSKCFFTPGNFDLKLNLKDVTDRLGFPIASNCTTEKYVMALTS</sequence>
<reference evidence="3" key="1">
    <citation type="submission" date="2022-11" db="UniProtKB">
        <authorList>
            <consortium name="WormBaseParasite"/>
        </authorList>
    </citation>
    <scope>IDENTIFICATION</scope>
</reference>
<evidence type="ECO:0000256" key="1">
    <source>
        <dbReference type="SAM" id="Coils"/>
    </source>
</evidence>
<organism evidence="2 3">
    <name type="scientific">Ditylenchus dipsaci</name>
    <dbReference type="NCBI Taxonomy" id="166011"/>
    <lineage>
        <taxon>Eukaryota</taxon>
        <taxon>Metazoa</taxon>
        <taxon>Ecdysozoa</taxon>
        <taxon>Nematoda</taxon>
        <taxon>Chromadorea</taxon>
        <taxon>Rhabditida</taxon>
        <taxon>Tylenchina</taxon>
        <taxon>Tylenchomorpha</taxon>
        <taxon>Sphaerularioidea</taxon>
        <taxon>Anguinidae</taxon>
        <taxon>Anguininae</taxon>
        <taxon>Ditylenchus</taxon>
    </lineage>
</organism>
<dbReference type="AlphaFoldDB" id="A0A915D403"/>
<evidence type="ECO:0000313" key="3">
    <source>
        <dbReference type="WBParaSite" id="jg1533"/>
    </source>
</evidence>
<protein>
    <submittedName>
        <fullName evidence="3">Uncharacterized protein</fullName>
    </submittedName>
</protein>
<feature type="coiled-coil region" evidence="1">
    <location>
        <begin position="70"/>
        <end position="153"/>
    </location>
</feature>
<keyword evidence="1" id="KW-0175">Coiled coil</keyword>
<keyword evidence="2" id="KW-1185">Reference proteome</keyword>
<dbReference type="Proteomes" id="UP000887574">
    <property type="component" value="Unplaced"/>
</dbReference>
<evidence type="ECO:0000313" key="2">
    <source>
        <dbReference type="Proteomes" id="UP000887574"/>
    </source>
</evidence>
<proteinExistence type="predicted"/>
<name>A0A915D403_9BILA</name>
<accession>A0A915D403</accession>
<dbReference type="WBParaSite" id="jg1533">
    <property type="protein sequence ID" value="jg1533"/>
    <property type="gene ID" value="jg1533"/>
</dbReference>